<organism evidence="12 13">
    <name type="scientific">Discina gigas</name>
    <dbReference type="NCBI Taxonomy" id="1032678"/>
    <lineage>
        <taxon>Eukaryota</taxon>
        <taxon>Fungi</taxon>
        <taxon>Dikarya</taxon>
        <taxon>Ascomycota</taxon>
        <taxon>Pezizomycotina</taxon>
        <taxon>Pezizomycetes</taxon>
        <taxon>Pezizales</taxon>
        <taxon>Discinaceae</taxon>
        <taxon>Discina</taxon>
    </lineage>
</organism>
<gene>
    <name evidence="12" type="ORF">Q9L58_002876</name>
</gene>
<evidence type="ECO:0000256" key="3">
    <source>
        <dbReference type="ARBA" id="ARBA00022553"/>
    </source>
</evidence>
<feature type="domain" description="Alpha-D-phosphohexomutase C-terminal" evidence="8">
    <location>
        <begin position="523"/>
        <end position="555"/>
    </location>
</feature>
<name>A0ABR3GR68_9PEZI</name>
<evidence type="ECO:0000259" key="10">
    <source>
        <dbReference type="Pfam" id="PF02879"/>
    </source>
</evidence>
<evidence type="ECO:0000256" key="4">
    <source>
        <dbReference type="ARBA" id="ARBA00022723"/>
    </source>
</evidence>
<evidence type="ECO:0000313" key="12">
    <source>
        <dbReference type="EMBL" id="KAL0638096.1"/>
    </source>
</evidence>
<evidence type="ECO:0000256" key="7">
    <source>
        <dbReference type="RuleBase" id="RU004326"/>
    </source>
</evidence>
<dbReference type="InterPro" id="IPR016066">
    <property type="entry name" value="A-D-PHexomutase_CS"/>
</dbReference>
<feature type="domain" description="Alpha-D-phosphohexomutase alpha/beta/alpha" evidence="11">
    <location>
        <begin position="320"/>
        <end position="448"/>
    </location>
</feature>
<dbReference type="InterPro" id="IPR005846">
    <property type="entry name" value="A-D-PHexomutase_a/b/a-III"/>
</dbReference>
<dbReference type="PANTHER" id="PTHR45745:SF1">
    <property type="entry name" value="PHOSPHOGLUCOMUTASE 2B-RELATED"/>
    <property type="match status" value="1"/>
</dbReference>
<dbReference type="PROSITE" id="PS00710">
    <property type="entry name" value="PGM_PMM"/>
    <property type="match status" value="1"/>
</dbReference>
<reference evidence="12 13" key="1">
    <citation type="submission" date="2024-02" db="EMBL/GenBank/DDBJ databases">
        <title>Discinaceae phylogenomics.</title>
        <authorList>
            <person name="Dirks A.C."/>
            <person name="James T.Y."/>
        </authorList>
    </citation>
    <scope>NUCLEOTIDE SEQUENCE [LARGE SCALE GENOMIC DNA]</scope>
    <source>
        <strain evidence="12 13">ACD0624</strain>
    </source>
</reference>
<feature type="domain" description="Alpha-D-phosphohexomutase alpha/beta/alpha" evidence="10">
    <location>
        <begin position="203"/>
        <end position="307"/>
    </location>
</feature>
<dbReference type="SUPFAM" id="SSF53738">
    <property type="entry name" value="Phosphoglucomutase, first 3 domains"/>
    <property type="match status" value="3"/>
</dbReference>
<dbReference type="Gene3D" id="3.40.120.10">
    <property type="entry name" value="Alpha-D-Glucose-1,6-Bisphosphate, subunit A, domain 3"/>
    <property type="match status" value="3"/>
</dbReference>
<evidence type="ECO:0000259" key="8">
    <source>
        <dbReference type="Pfam" id="PF00408"/>
    </source>
</evidence>
<dbReference type="Pfam" id="PF02880">
    <property type="entry name" value="PGM_PMM_III"/>
    <property type="match status" value="1"/>
</dbReference>
<evidence type="ECO:0000256" key="1">
    <source>
        <dbReference type="ARBA" id="ARBA00001946"/>
    </source>
</evidence>
<evidence type="ECO:0000313" key="13">
    <source>
        <dbReference type="Proteomes" id="UP001447188"/>
    </source>
</evidence>
<feature type="domain" description="Alpha-D-phosphohexomutase alpha/beta/alpha" evidence="9">
    <location>
        <begin position="44"/>
        <end position="179"/>
    </location>
</feature>
<keyword evidence="4 7" id="KW-0479">Metal-binding</keyword>
<evidence type="ECO:0000256" key="6">
    <source>
        <dbReference type="ARBA" id="ARBA00023235"/>
    </source>
</evidence>
<dbReference type="InterPro" id="IPR005845">
    <property type="entry name" value="A-D-PHexomutase_a/b/a-II"/>
</dbReference>
<dbReference type="PANTHER" id="PTHR45745">
    <property type="entry name" value="PHOSPHOMANNOMUTASE 45A"/>
    <property type="match status" value="1"/>
</dbReference>
<comment type="cofactor">
    <cofactor evidence="1">
        <name>Mg(2+)</name>
        <dbReference type="ChEBI" id="CHEBI:18420"/>
    </cofactor>
</comment>
<proteinExistence type="inferred from homology"/>
<evidence type="ECO:0000259" key="9">
    <source>
        <dbReference type="Pfam" id="PF02878"/>
    </source>
</evidence>
<dbReference type="InterPro" id="IPR016055">
    <property type="entry name" value="A-D-PHexomutase_a/b/a-I/II/III"/>
</dbReference>
<dbReference type="Pfam" id="PF02878">
    <property type="entry name" value="PGM_PMM_I"/>
    <property type="match status" value="1"/>
</dbReference>
<keyword evidence="3" id="KW-0597">Phosphoprotein</keyword>
<protein>
    <recommendedName>
        <fullName evidence="14">Phosphoglucomutase</fullName>
    </recommendedName>
</protein>
<dbReference type="InterPro" id="IPR005843">
    <property type="entry name" value="A-D-PHexomutase_C"/>
</dbReference>
<dbReference type="Pfam" id="PF02879">
    <property type="entry name" value="PGM_PMM_II"/>
    <property type="match status" value="1"/>
</dbReference>
<accession>A0ABR3GR68</accession>
<dbReference type="Pfam" id="PF00408">
    <property type="entry name" value="PGM_PMM_IV"/>
    <property type="match status" value="1"/>
</dbReference>
<keyword evidence="6" id="KW-0413">Isomerase</keyword>
<evidence type="ECO:0000256" key="2">
    <source>
        <dbReference type="ARBA" id="ARBA00010231"/>
    </source>
</evidence>
<evidence type="ECO:0000256" key="5">
    <source>
        <dbReference type="ARBA" id="ARBA00022842"/>
    </source>
</evidence>
<dbReference type="InterPro" id="IPR036900">
    <property type="entry name" value="A-D-PHexomutase_C_sf"/>
</dbReference>
<sequence length="580" mass="64553">MASIKELAAKWLELDKNEKTRTEIQSLLNTGNTQELEKRLRNRIEFGTAGLRARMEAGFSRMNDLTVIQASQGLASYICEQSSDPSIVIGHDHRHNSSQFARLTAGAMIDKGIKVYFYEGLVHTPLVPFAINMLGATAGVMITASHNPAQDNGYKVYWSNGCQIVPPHDRNITHHIEQNLTPLSWDMDRVLNKDTDLLDKVKDAYFKSLRSIAAVRECDEEKYLKFVYTPMHGVGLAAMKRAVADMRLEDNMVIVSEQAQPDPEFPTVRFPNPEEKGALDLAIATAGKHDISLVLASDPDADRFTAAERLPSGDWKVFTGNQLGILFAAQTLAAYRQAANGTNKVERLAMLASAVSTQMLKSMATVEGFHYEETLTGFKWLGNQAIVLQSQGYDALYAFEEAIGYMFTPVVYDKDGIAAASVFITMAQEWVKEGFTVREKLDQLYKKYGYFESANSYLISPDPALTKKIFAEIRSMGNPRPTKVGSRKITWWRDLTEGFDSAAVDGRPVLPVDASSQMITCELEGGVRFTVRGSGTEPKIKLYIECKAETQEMARHGAQEISEALTKEWFRPAETGLLLP</sequence>
<keyword evidence="13" id="KW-1185">Reference proteome</keyword>
<dbReference type="InterPro" id="IPR005844">
    <property type="entry name" value="A-D-PHexomutase_a/b/a-I"/>
</dbReference>
<evidence type="ECO:0008006" key="14">
    <source>
        <dbReference type="Google" id="ProtNLM"/>
    </source>
</evidence>
<dbReference type="CDD" id="cd05799">
    <property type="entry name" value="PGM2"/>
    <property type="match status" value="1"/>
</dbReference>
<dbReference type="Proteomes" id="UP001447188">
    <property type="component" value="Unassembled WGS sequence"/>
</dbReference>
<comment type="similarity">
    <text evidence="2 7">Belongs to the phosphohexose mutase family.</text>
</comment>
<dbReference type="SUPFAM" id="SSF55957">
    <property type="entry name" value="Phosphoglucomutase, C-terminal domain"/>
    <property type="match status" value="1"/>
</dbReference>
<keyword evidence="5 7" id="KW-0460">Magnesium</keyword>
<dbReference type="EMBL" id="JBBBZM010000026">
    <property type="protein sequence ID" value="KAL0638096.1"/>
    <property type="molecule type" value="Genomic_DNA"/>
</dbReference>
<evidence type="ECO:0000259" key="11">
    <source>
        <dbReference type="Pfam" id="PF02880"/>
    </source>
</evidence>
<dbReference type="Gene3D" id="3.30.310.50">
    <property type="entry name" value="Alpha-D-phosphohexomutase, C-terminal domain"/>
    <property type="match status" value="1"/>
</dbReference>
<comment type="caution">
    <text evidence="12">The sequence shown here is derived from an EMBL/GenBank/DDBJ whole genome shotgun (WGS) entry which is preliminary data.</text>
</comment>